<dbReference type="Gene3D" id="1.10.10.60">
    <property type="entry name" value="Homeodomain-like"/>
    <property type="match status" value="1"/>
</dbReference>
<dbReference type="Pfam" id="PF12833">
    <property type="entry name" value="HTH_18"/>
    <property type="match status" value="1"/>
</dbReference>
<dbReference type="SMART" id="SM00342">
    <property type="entry name" value="HTH_ARAC"/>
    <property type="match status" value="1"/>
</dbReference>
<dbReference type="EMBL" id="JAJHVV010000001">
    <property type="protein sequence ID" value="MCK6261750.1"/>
    <property type="molecule type" value="Genomic_DNA"/>
</dbReference>
<evidence type="ECO:0000313" key="5">
    <source>
        <dbReference type="EMBL" id="MCK6261750.1"/>
    </source>
</evidence>
<dbReference type="Proteomes" id="UP001139559">
    <property type="component" value="Unassembled WGS sequence"/>
</dbReference>
<evidence type="ECO:0000313" key="6">
    <source>
        <dbReference type="Proteomes" id="UP001139559"/>
    </source>
</evidence>
<keyword evidence="3" id="KW-0804">Transcription</keyword>
<keyword evidence="2" id="KW-0238">DNA-binding</keyword>
<evidence type="ECO:0000256" key="3">
    <source>
        <dbReference type="ARBA" id="ARBA00023163"/>
    </source>
</evidence>
<proteinExistence type="predicted"/>
<reference evidence="5" key="1">
    <citation type="submission" date="2021-11" db="EMBL/GenBank/DDBJ databases">
        <title>Vibrio ZSDE26 sp. nov. and Vibrio ZSDZ34 sp. nov., isolated from coastal seawater in Qingdao.</title>
        <authorList>
            <person name="Zhang P."/>
        </authorList>
    </citation>
    <scope>NUCLEOTIDE SEQUENCE</scope>
    <source>
        <strain evidence="5">ZSDE26</strain>
    </source>
</reference>
<dbReference type="AlphaFoldDB" id="A0A9X1XGV5"/>
<accession>A0A9X1XGV5</accession>
<keyword evidence="6" id="KW-1185">Reference proteome</keyword>
<dbReference type="InterPro" id="IPR009057">
    <property type="entry name" value="Homeodomain-like_sf"/>
</dbReference>
<dbReference type="SUPFAM" id="SSF46689">
    <property type="entry name" value="Homeodomain-like"/>
    <property type="match status" value="1"/>
</dbReference>
<dbReference type="GO" id="GO:0003700">
    <property type="term" value="F:DNA-binding transcription factor activity"/>
    <property type="evidence" value="ECO:0007669"/>
    <property type="project" value="InterPro"/>
</dbReference>
<evidence type="ECO:0000256" key="2">
    <source>
        <dbReference type="ARBA" id="ARBA00023125"/>
    </source>
</evidence>
<dbReference type="PANTHER" id="PTHR43280">
    <property type="entry name" value="ARAC-FAMILY TRANSCRIPTIONAL REGULATOR"/>
    <property type="match status" value="1"/>
</dbReference>
<dbReference type="GO" id="GO:0043565">
    <property type="term" value="F:sequence-specific DNA binding"/>
    <property type="evidence" value="ECO:0007669"/>
    <property type="project" value="InterPro"/>
</dbReference>
<organism evidence="5 6">
    <name type="scientific">Vibrio amylolyticus</name>
    <dbReference type="NCBI Taxonomy" id="2847292"/>
    <lineage>
        <taxon>Bacteria</taxon>
        <taxon>Pseudomonadati</taxon>
        <taxon>Pseudomonadota</taxon>
        <taxon>Gammaproteobacteria</taxon>
        <taxon>Vibrionales</taxon>
        <taxon>Vibrionaceae</taxon>
        <taxon>Vibrio</taxon>
    </lineage>
</organism>
<dbReference type="PROSITE" id="PS01124">
    <property type="entry name" value="HTH_ARAC_FAMILY_2"/>
    <property type="match status" value="1"/>
</dbReference>
<name>A0A9X1XGV5_9VIBR</name>
<sequence length="252" mass="28168">MSPNVWIRAGIVIIYGSSIDANAHKHHAIQVVWPKEGDCCEFNGESLSSPLIIDSNVEHQLQLDEGWILLVEPSSVLGVTLSERLNGLPFHILDTLEAYSDLAQFSVSDEVNELLSPLFKALILPTQSLLFNESQVSDERIKKLIVELHECLDGDCIKPTHWRASEVAESLALSEGRFLHLFTQEIGVPWRPYLLWCRMICAVNSILKGESATHAAYQAGFSDSAHLSRTFKNTFGITIRQANSIFQLKKRG</sequence>
<comment type="caution">
    <text evidence="5">The sequence shown here is derived from an EMBL/GenBank/DDBJ whole genome shotgun (WGS) entry which is preliminary data.</text>
</comment>
<protein>
    <submittedName>
        <fullName evidence="5">AraC family transcriptional regulator</fullName>
    </submittedName>
</protein>
<dbReference type="InterPro" id="IPR018060">
    <property type="entry name" value="HTH_AraC"/>
</dbReference>
<feature type="domain" description="HTH araC/xylS-type" evidence="4">
    <location>
        <begin position="142"/>
        <end position="245"/>
    </location>
</feature>
<dbReference type="RefSeq" id="WP_248006876.1">
    <property type="nucleotide sequence ID" value="NZ_JAJHVV010000001.1"/>
</dbReference>
<gene>
    <name evidence="5" type="ORF">KP803_00520</name>
</gene>
<evidence type="ECO:0000259" key="4">
    <source>
        <dbReference type="PROSITE" id="PS01124"/>
    </source>
</evidence>
<dbReference type="PANTHER" id="PTHR43280:SF2">
    <property type="entry name" value="HTH-TYPE TRANSCRIPTIONAL REGULATOR EXSA"/>
    <property type="match status" value="1"/>
</dbReference>
<keyword evidence="1" id="KW-0805">Transcription regulation</keyword>
<evidence type="ECO:0000256" key="1">
    <source>
        <dbReference type="ARBA" id="ARBA00023015"/>
    </source>
</evidence>